<dbReference type="GO" id="GO:0003676">
    <property type="term" value="F:nucleic acid binding"/>
    <property type="evidence" value="ECO:0007669"/>
    <property type="project" value="InterPro"/>
</dbReference>
<feature type="domain" description="HNH" evidence="1">
    <location>
        <begin position="50"/>
        <end position="83"/>
    </location>
</feature>
<dbReference type="InterPro" id="IPR003615">
    <property type="entry name" value="HNH_nuc"/>
</dbReference>
<proteinExistence type="predicted"/>
<dbReference type="InterPro" id="IPR044925">
    <property type="entry name" value="His-Me_finger_sf"/>
</dbReference>
<dbReference type="GO" id="GO:0004519">
    <property type="term" value="F:endonuclease activity"/>
    <property type="evidence" value="ECO:0007669"/>
    <property type="project" value="UniProtKB-KW"/>
</dbReference>
<dbReference type="AlphaFoldDB" id="A0A239CEB8"/>
<evidence type="ECO:0000313" key="3">
    <source>
        <dbReference type="Proteomes" id="UP000198440"/>
    </source>
</evidence>
<gene>
    <name evidence="2" type="ORF">SAMN04488078_100698</name>
</gene>
<keyword evidence="2" id="KW-0540">Nuclease</keyword>
<dbReference type="GO" id="GO:0008270">
    <property type="term" value="F:zinc ion binding"/>
    <property type="evidence" value="ECO:0007669"/>
    <property type="project" value="InterPro"/>
</dbReference>
<reference evidence="2 3" key="1">
    <citation type="submission" date="2017-06" db="EMBL/GenBank/DDBJ databases">
        <authorList>
            <person name="Kim H.J."/>
            <person name="Triplett B.A."/>
        </authorList>
    </citation>
    <scope>NUCLEOTIDE SEQUENCE [LARGE SCALE GENOMIC DNA]</scope>
    <source>
        <strain evidence="2 3">DSM 11445</strain>
    </source>
</reference>
<dbReference type="EMBL" id="FZON01000006">
    <property type="protein sequence ID" value="SNS18430.1"/>
    <property type="molecule type" value="Genomic_DNA"/>
</dbReference>
<accession>A0A239CEB8</accession>
<dbReference type="SUPFAM" id="SSF54060">
    <property type="entry name" value="His-Me finger endonucleases"/>
    <property type="match status" value="1"/>
</dbReference>
<dbReference type="RefSeq" id="WP_089276778.1">
    <property type="nucleotide sequence ID" value="NZ_FZON01000006.1"/>
</dbReference>
<evidence type="ECO:0000313" key="2">
    <source>
        <dbReference type="EMBL" id="SNS18430.1"/>
    </source>
</evidence>
<protein>
    <submittedName>
        <fullName evidence="2">HNH endonuclease</fullName>
    </submittedName>
</protein>
<sequence length="112" mass="13001">MTKKIKKLRKQKWAAQKGRCYYCGQLMWEHDADAFQREHGVTRGLTQKFQCTAEHLTARSEGGGDVDDNIVAACLFCNRTRHAAKKPLDPRRYRRRVQARLEKGGWLRLNGL</sequence>
<dbReference type="Gene3D" id="1.10.30.50">
    <property type="match status" value="1"/>
</dbReference>
<organism evidence="2 3">
    <name type="scientific">Antarctobacter heliothermus</name>
    <dbReference type="NCBI Taxonomy" id="74033"/>
    <lineage>
        <taxon>Bacteria</taxon>
        <taxon>Pseudomonadati</taxon>
        <taxon>Pseudomonadota</taxon>
        <taxon>Alphaproteobacteria</taxon>
        <taxon>Rhodobacterales</taxon>
        <taxon>Roseobacteraceae</taxon>
        <taxon>Antarctobacter</taxon>
    </lineage>
</organism>
<dbReference type="Proteomes" id="UP000198440">
    <property type="component" value="Unassembled WGS sequence"/>
</dbReference>
<dbReference type="OrthoDB" id="9802901at2"/>
<name>A0A239CEB8_9RHOB</name>
<keyword evidence="2" id="KW-0378">Hydrolase</keyword>
<dbReference type="CDD" id="cd00085">
    <property type="entry name" value="HNHc"/>
    <property type="match status" value="1"/>
</dbReference>
<evidence type="ECO:0000259" key="1">
    <source>
        <dbReference type="Pfam" id="PF01844"/>
    </source>
</evidence>
<dbReference type="InterPro" id="IPR002711">
    <property type="entry name" value="HNH"/>
</dbReference>
<keyword evidence="2" id="KW-0255">Endonuclease</keyword>
<dbReference type="Pfam" id="PF01844">
    <property type="entry name" value="HNH"/>
    <property type="match status" value="1"/>
</dbReference>